<keyword evidence="3" id="KW-1185">Reference proteome</keyword>
<reference evidence="2 3" key="1">
    <citation type="submission" date="2016-10" db="EMBL/GenBank/DDBJ databases">
        <authorList>
            <person name="Varghese N."/>
            <person name="Submissions S."/>
        </authorList>
    </citation>
    <scope>NUCLEOTIDE SEQUENCE [LARGE SCALE GENOMIC DNA]</scope>
    <source>
        <strain evidence="2 3">DSM 17997</strain>
    </source>
</reference>
<dbReference type="EMBL" id="FNQC01000052">
    <property type="protein sequence ID" value="SDZ59876.1"/>
    <property type="molecule type" value="Genomic_DNA"/>
</dbReference>
<organism evidence="2 3">
    <name type="scientific">Rhodonellum ikkaensis</name>
    <dbReference type="NCBI Taxonomy" id="336829"/>
    <lineage>
        <taxon>Bacteria</taxon>
        <taxon>Pseudomonadati</taxon>
        <taxon>Bacteroidota</taxon>
        <taxon>Cytophagia</taxon>
        <taxon>Cytophagales</taxon>
        <taxon>Cytophagaceae</taxon>
        <taxon>Rhodonellum</taxon>
    </lineage>
</organism>
<feature type="region of interest" description="Disordered" evidence="1">
    <location>
        <begin position="1"/>
        <end position="31"/>
    </location>
</feature>
<protein>
    <submittedName>
        <fullName evidence="2">Uncharacterized protein</fullName>
    </submittedName>
</protein>
<evidence type="ECO:0000256" key="1">
    <source>
        <dbReference type="SAM" id="MobiDB-lite"/>
    </source>
</evidence>
<gene>
    <name evidence="2" type="ORF">SAMN05444412_1522</name>
</gene>
<feature type="compositionally biased region" description="Basic and acidic residues" evidence="1">
    <location>
        <begin position="18"/>
        <end position="31"/>
    </location>
</feature>
<proteinExistence type="predicted"/>
<comment type="caution">
    <text evidence="2">The sequence shown here is derived from an EMBL/GenBank/DDBJ whole genome shotgun (WGS) entry which is preliminary data.</text>
</comment>
<evidence type="ECO:0000313" key="3">
    <source>
        <dbReference type="Proteomes" id="UP000199663"/>
    </source>
</evidence>
<evidence type="ECO:0000313" key="2">
    <source>
        <dbReference type="EMBL" id="SDZ59876.1"/>
    </source>
</evidence>
<sequence length="69" mass="7900">MEEILTGDFNPRSWGKVHPQESRRDGKNTIRPDFARISPQKKSIFHLSLDRLFPIRNCIIKGSAVPLAL</sequence>
<accession>A0A1H3UBX0</accession>
<dbReference type="Proteomes" id="UP000199663">
    <property type="component" value="Unassembled WGS sequence"/>
</dbReference>
<name>A0A1H3UBX0_9BACT</name>